<gene>
    <name evidence="6" type="ORF">GCM10008906_24720</name>
</gene>
<evidence type="ECO:0000259" key="5">
    <source>
        <dbReference type="Pfam" id="PF02663"/>
    </source>
</evidence>
<keyword evidence="7" id="KW-1185">Reference proteome</keyword>
<feature type="domain" description="Zinc finger DksA/TraR C4-type" evidence="4">
    <location>
        <begin position="139"/>
        <end position="172"/>
    </location>
</feature>
<dbReference type="Gene3D" id="3.30.1330.130">
    <property type="match status" value="1"/>
</dbReference>
<dbReference type="InterPro" id="IPR000962">
    <property type="entry name" value="Znf_DskA_TraR"/>
</dbReference>
<dbReference type="InterPro" id="IPR053194">
    <property type="entry name" value="tRNA_methyltr_O"/>
</dbReference>
<keyword evidence="2" id="KW-0863">Zinc-finger</keyword>
<evidence type="ECO:0000256" key="3">
    <source>
        <dbReference type="ARBA" id="ARBA00022833"/>
    </source>
</evidence>
<comment type="caution">
    <text evidence="6">The sequence shown here is derived from an EMBL/GenBank/DDBJ whole genome shotgun (WGS) entry which is preliminary data.</text>
</comment>
<accession>A0ABN1JLU3</accession>
<dbReference type="InterPro" id="IPR003814">
    <property type="entry name" value="FmdEsu_dom"/>
</dbReference>
<sequence>MNKELWKKCVEFHGHECPGLAIGFRASEIAIEKMGLNFSKDEELVCVTENDACGVDAVQVITGCTLGKGNLIYKGTGKMAFTFFDREKNNSIRLVLKEFKYEMSREDRKKYILNAPAEDVFSIKKPKFNVPKNARLFNTVICENCGEAVPEHKVRLSNGKKLCLDCFDEYSRGW</sequence>
<keyword evidence="3" id="KW-0862">Zinc</keyword>
<evidence type="ECO:0000313" key="7">
    <source>
        <dbReference type="Proteomes" id="UP001501510"/>
    </source>
</evidence>
<reference evidence="6 7" key="1">
    <citation type="journal article" date="2019" name="Int. J. Syst. Evol. Microbiol.">
        <title>The Global Catalogue of Microorganisms (GCM) 10K type strain sequencing project: providing services to taxonomists for standard genome sequencing and annotation.</title>
        <authorList>
            <consortium name="The Broad Institute Genomics Platform"/>
            <consortium name="The Broad Institute Genome Sequencing Center for Infectious Disease"/>
            <person name="Wu L."/>
            <person name="Ma J."/>
        </authorList>
    </citation>
    <scope>NUCLEOTIDE SEQUENCE [LARGE SCALE GENOMIC DNA]</scope>
    <source>
        <strain evidence="6 7">JCM 1407</strain>
    </source>
</reference>
<protein>
    <submittedName>
        <fullName evidence="6">FmdE family protein</fullName>
    </submittedName>
</protein>
<dbReference type="RefSeq" id="WP_343761953.1">
    <property type="nucleotide sequence ID" value="NZ_BAAACG010000010.1"/>
</dbReference>
<dbReference type="EMBL" id="BAAACG010000010">
    <property type="protein sequence ID" value="GAA0742349.1"/>
    <property type="molecule type" value="Genomic_DNA"/>
</dbReference>
<name>A0ABN1JLU3_9CLOT</name>
<dbReference type="PANTHER" id="PTHR39418:SF1">
    <property type="entry name" value="DEHYDROGENASE"/>
    <property type="match status" value="1"/>
</dbReference>
<dbReference type="Pfam" id="PF02663">
    <property type="entry name" value="FmdE"/>
    <property type="match status" value="1"/>
</dbReference>
<dbReference type="PANTHER" id="PTHR39418">
    <property type="entry name" value="DEHYDROGENASE-RELATED"/>
    <property type="match status" value="1"/>
</dbReference>
<evidence type="ECO:0000313" key="6">
    <source>
        <dbReference type="EMBL" id="GAA0742349.1"/>
    </source>
</evidence>
<dbReference type="PIRSF" id="PIRSF006578">
    <property type="entry name" value="FwdE"/>
    <property type="match status" value="1"/>
</dbReference>
<organism evidence="6 7">
    <name type="scientific">Clostridium oceanicum</name>
    <dbReference type="NCBI Taxonomy" id="1543"/>
    <lineage>
        <taxon>Bacteria</taxon>
        <taxon>Bacillati</taxon>
        <taxon>Bacillota</taxon>
        <taxon>Clostridia</taxon>
        <taxon>Eubacteriales</taxon>
        <taxon>Clostridiaceae</taxon>
        <taxon>Clostridium</taxon>
    </lineage>
</organism>
<proteinExistence type="predicted"/>
<dbReference type="SUPFAM" id="SSF143555">
    <property type="entry name" value="FwdE-like"/>
    <property type="match status" value="1"/>
</dbReference>
<dbReference type="InterPro" id="IPR026328">
    <property type="entry name" value="FmdE"/>
</dbReference>
<evidence type="ECO:0000256" key="1">
    <source>
        <dbReference type="ARBA" id="ARBA00022723"/>
    </source>
</evidence>
<dbReference type="Proteomes" id="UP001501510">
    <property type="component" value="Unassembled WGS sequence"/>
</dbReference>
<evidence type="ECO:0000259" key="4">
    <source>
        <dbReference type="Pfam" id="PF01258"/>
    </source>
</evidence>
<keyword evidence="1" id="KW-0479">Metal-binding</keyword>
<dbReference type="Pfam" id="PF01258">
    <property type="entry name" value="zf-dskA_traR"/>
    <property type="match status" value="1"/>
</dbReference>
<evidence type="ECO:0000256" key="2">
    <source>
        <dbReference type="ARBA" id="ARBA00022771"/>
    </source>
</evidence>
<feature type="domain" description="Formylmethanofuran dehydrogenase subunit E" evidence="5">
    <location>
        <begin position="12"/>
        <end position="111"/>
    </location>
</feature>